<evidence type="ECO:0000313" key="3">
    <source>
        <dbReference type="Proteomes" id="UP000467700"/>
    </source>
</evidence>
<sequence length="182" mass="19445">MPPNVSDSARLPAAARVEESSSTHSETGLEVTLDAGTPQSQCYIFSSQTLSMHHAGRLRATVNRAFTLGLEEDFAPWISGGRHAPPLFQSRARLVDLLAPRLSPFSPSATSIPRMSRYPSMHARTPSSASASVYTRNGAGGNTRSWVYPYNQNVAPAPPTRPAGPPPATPSFPPAPLLETQP</sequence>
<feature type="region of interest" description="Disordered" evidence="1">
    <location>
        <begin position="145"/>
        <end position="182"/>
    </location>
</feature>
<feature type="region of interest" description="Disordered" evidence="1">
    <location>
        <begin position="1"/>
        <end position="33"/>
    </location>
</feature>
<protein>
    <submittedName>
        <fullName evidence="2">Uncharacterized protein</fullName>
    </submittedName>
</protein>
<dbReference type="Proteomes" id="UP000467700">
    <property type="component" value="Unassembled WGS sequence"/>
</dbReference>
<evidence type="ECO:0000313" key="2">
    <source>
        <dbReference type="EMBL" id="CAA7265076.1"/>
    </source>
</evidence>
<proteinExistence type="predicted"/>
<comment type="caution">
    <text evidence="2">The sequence shown here is derived from an EMBL/GenBank/DDBJ whole genome shotgun (WGS) entry which is preliminary data.</text>
</comment>
<feature type="compositionally biased region" description="Pro residues" evidence="1">
    <location>
        <begin position="156"/>
        <end position="176"/>
    </location>
</feature>
<feature type="compositionally biased region" description="Polar residues" evidence="1">
    <location>
        <begin position="145"/>
        <end position="154"/>
    </location>
</feature>
<accession>A0A8S0WTB9</accession>
<gene>
    <name evidence="2" type="ORF">AAE3_LOCUS6951</name>
</gene>
<keyword evidence="3" id="KW-1185">Reference proteome</keyword>
<dbReference type="EMBL" id="CACVBS010000046">
    <property type="protein sequence ID" value="CAA7265076.1"/>
    <property type="molecule type" value="Genomic_DNA"/>
</dbReference>
<dbReference type="AlphaFoldDB" id="A0A8S0WTB9"/>
<organism evidence="2 3">
    <name type="scientific">Cyclocybe aegerita</name>
    <name type="common">Black poplar mushroom</name>
    <name type="synonym">Agrocybe aegerita</name>
    <dbReference type="NCBI Taxonomy" id="1973307"/>
    <lineage>
        <taxon>Eukaryota</taxon>
        <taxon>Fungi</taxon>
        <taxon>Dikarya</taxon>
        <taxon>Basidiomycota</taxon>
        <taxon>Agaricomycotina</taxon>
        <taxon>Agaricomycetes</taxon>
        <taxon>Agaricomycetidae</taxon>
        <taxon>Agaricales</taxon>
        <taxon>Agaricineae</taxon>
        <taxon>Bolbitiaceae</taxon>
        <taxon>Cyclocybe</taxon>
    </lineage>
</organism>
<reference evidence="2 3" key="1">
    <citation type="submission" date="2020-01" db="EMBL/GenBank/DDBJ databases">
        <authorList>
            <person name="Gupta K D."/>
        </authorList>
    </citation>
    <scope>NUCLEOTIDE SEQUENCE [LARGE SCALE GENOMIC DNA]</scope>
</reference>
<evidence type="ECO:0000256" key="1">
    <source>
        <dbReference type="SAM" id="MobiDB-lite"/>
    </source>
</evidence>
<name>A0A8S0WTB9_CYCAE</name>